<dbReference type="AlphaFoldDB" id="A0A392T4J5"/>
<name>A0A392T4J5_9FABA</name>
<feature type="region of interest" description="Disordered" evidence="1">
    <location>
        <begin position="1"/>
        <end position="41"/>
    </location>
</feature>
<evidence type="ECO:0000313" key="2">
    <source>
        <dbReference type="EMBL" id="MCI56041.1"/>
    </source>
</evidence>
<keyword evidence="3" id="KW-1185">Reference proteome</keyword>
<feature type="non-terminal residue" evidence="2">
    <location>
        <position position="41"/>
    </location>
</feature>
<comment type="caution">
    <text evidence="2">The sequence shown here is derived from an EMBL/GenBank/DDBJ whole genome shotgun (WGS) entry which is preliminary data.</text>
</comment>
<proteinExistence type="predicted"/>
<evidence type="ECO:0000256" key="1">
    <source>
        <dbReference type="SAM" id="MobiDB-lite"/>
    </source>
</evidence>
<organism evidence="2 3">
    <name type="scientific">Trifolium medium</name>
    <dbReference type="NCBI Taxonomy" id="97028"/>
    <lineage>
        <taxon>Eukaryota</taxon>
        <taxon>Viridiplantae</taxon>
        <taxon>Streptophyta</taxon>
        <taxon>Embryophyta</taxon>
        <taxon>Tracheophyta</taxon>
        <taxon>Spermatophyta</taxon>
        <taxon>Magnoliopsida</taxon>
        <taxon>eudicotyledons</taxon>
        <taxon>Gunneridae</taxon>
        <taxon>Pentapetalae</taxon>
        <taxon>rosids</taxon>
        <taxon>fabids</taxon>
        <taxon>Fabales</taxon>
        <taxon>Fabaceae</taxon>
        <taxon>Papilionoideae</taxon>
        <taxon>50 kb inversion clade</taxon>
        <taxon>NPAAA clade</taxon>
        <taxon>Hologalegina</taxon>
        <taxon>IRL clade</taxon>
        <taxon>Trifolieae</taxon>
        <taxon>Trifolium</taxon>
    </lineage>
</organism>
<evidence type="ECO:0000313" key="3">
    <source>
        <dbReference type="Proteomes" id="UP000265520"/>
    </source>
</evidence>
<dbReference type="EMBL" id="LXQA010505995">
    <property type="protein sequence ID" value="MCI56041.1"/>
    <property type="molecule type" value="Genomic_DNA"/>
</dbReference>
<dbReference type="Proteomes" id="UP000265520">
    <property type="component" value="Unassembled WGS sequence"/>
</dbReference>
<accession>A0A392T4J5</accession>
<sequence length="41" mass="4329">MKPNNLPKCEFSHAINPISGSSSAPPPSRITAMIPLIGEPK</sequence>
<protein>
    <submittedName>
        <fullName evidence="2">Uncharacterized protein</fullName>
    </submittedName>
</protein>
<reference evidence="2 3" key="1">
    <citation type="journal article" date="2018" name="Front. Plant Sci.">
        <title>Red Clover (Trifolium pratense) and Zigzag Clover (T. medium) - A Picture of Genomic Similarities and Differences.</title>
        <authorList>
            <person name="Dluhosova J."/>
            <person name="Istvanek J."/>
            <person name="Nedelnik J."/>
            <person name="Repkova J."/>
        </authorList>
    </citation>
    <scope>NUCLEOTIDE SEQUENCE [LARGE SCALE GENOMIC DNA]</scope>
    <source>
        <strain evidence="3">cv. 10/8</strain>
        <tissue evidence="2">Leaf</tissue>
    </source>
</reference>